<keyword evidence="1" id="KW-0812">Transmembrane</keyword>
<dbReference type="Proteomes" id="UP000266861">
    <property type="component" value="Unassembled WGS sequence"/>
</dbReference>
<proteinExistence type="predicted"/>
<dbReference type="EMBL" id="PQFF01000109">
    <property type="protein sequence ID" value="RHZ81641.1"/>
    <property type="molecule type" value="Genomic_DNA"/>
</dbReference>
<keyword evidence="1" id="KW-0472">Membrane</keyword>
<evidence type="ECO:0000313" key="2">
    <source>
        <dbReference type="EMBL" id="RHZ81641.1"/>
    </source>
</evidence>
<accession>A0A397J0E3</accession>
<protein>
    <submittedName>
        <fullName evidence="2">Uncharacterized protein</fullName>
    </submittedName>
</protein>
<organism evidence="2 3">
    <name type="scientific">Diversispora epigaea</name>
    <dbReference type="NCBI Taxonomy" id="1348612"/>
    <lineage>
        <taxon>Eukaryota</taxon>
        <taxon>Fungi</taxon>
        <taxon>Fungi incertae sedis</taxon>
        <taxon>Mucoromycota</taxon>
        <taxon>Glomeromycotina</taxon>
        <taxon>Glomeromycetes</taxon>
        <taxon>Diversisporales</taxon>
        <taxon>Diversisporaceae</taxon>
        <taxon>Diversispora</taxon>
    </lineage>
</organism>
<comment type="caution">
    <text evidence="2">The sequence shown here is derived from an EMBL/GenBank/DDBJ whole genome shotgun (WGS) entry which is preliminary data.</text>
</comment>
<keyword evidence="3" id="KW-1185">Reference proteome</keyword>
<dbReference type="AlphaFoldDB" id="A0A397J0E3"/>
<evidence type="ECO:0000256" key="1">
    <source>
        <dbReference type="SAM" id="Phobius"/>
    </source>
</evidence>
<gene>
    <name evidence="2" type="ORF">Glove_117g272</name>
</gene>
<evidence type="ECO:0000313" key="3">
    <source>
        <dbReference type="Proteomes" id="UP000266861"/>
    </source>
</evidence>
<keyword evidence="1" id="KW-1133">Transmembrane helix</keyword>
<reference evidence="2 3" key="1">
    <citation type="submission" date="2018-08" db="EMBL/GenBank/DDBJ databases">
        <title>Genome and evolution of the arbuscular mycorrhizal fungus Diversispora epigaea (formerly Glomus versiforme) and its bacterial endosymbionts.</title>
        <authorList>
            <person name="Sun X."/>
            <person name="Fei Z."/>
            <person name="Harrison M."/>
        </authorList>
    </citation>
    <scope>NUCLEOTIDE SEQUENCE [LARGE SCALE GENOMIC DNA]</scope>
    <source>
        <strain evidence="2 3">IT104</strain>
    </source>
</reference>
<sequence>MNMSKTRVRSKVLESVTLRNKITKNIEGIKEDIALLKKIMEKMINIYQHLVLAPLIYSSNGDGGIKTPSSFRCTYPSRINLLYVGPSIAITRFVFGLYIFDFLQRPASLDNCLAQ</sequence>
<feature type="transmembrane region" description="Helical" evidence="1">
    <location>
        <begin position="81"/>
        <end position="100"/>
    </location>
</feature>
<name>A0A397J0E3_9GLOM</name>